<comment type="caution">
    <text evidence="2">The sequence shown here is derived from an EMBL/GenBank/DDBJ whole genome shotgun (WGS) entry which is preliminary data.</text>
</comment>
<sequence>MKQLVLGLQLLAAFVLATACTDDDCKNPKKIEGYHKRSNSFRDGVALQCNTVLICPRKGGGYDERRPLGLEDPTIIDQQGDGWNRARCTEMALPLVTGTDCKVEVSPSVICLDVDGGSGIPGTNPTGGTIVTVGGAATGDFKGYDDGVGGAGAFSAGAGAEGQGGI</sequence>
<name>A0A9X4AXC6_9BACT</name>
<dbReference type="Proteomes" id="UP001151081">
    <property type="component" value="Unassembled WGS sequence"/>
</dbReference>
<evidence type="ECO:0000313" key="2">
    <source>
        <dbReference type="EMBL" id="MDC3988433.1"/>
    </source>
</evidence>
<dbReference type="PROSITE" id="PS51257">
    <property type="entry name" value="PROKAR_LIPOPROTEIN"/>
    <property type="match status" value="1"/>
</dbReference>
<evidence type="ECO:0000313" key="3">
    <source>
        <dbReference type="Proteomes" id="UP001151081"/>
    </source>
</evidence>
<dbReference type="AlphaFoldDB" id="A0A9X4AXC6"/>
<organism evidence="2 3">
    <name type="scientific">Polyangium jinanense</name>
    <dbReference type="NCBI Taxonomy" id="2829994"/>
    <lineage>
        <taxon>Bacteria</taxon>
        <taxon>Pseudomonadati</taxon>
        <taxon>Myxococcota</taxon>
        <taxon>Polyangia</taxon>
        <taxon>Polyangiales</taxon>
        <taxon>Polyangiaceae</taxon>
        <taxon>Polyangium</taxon>
    </lineage>
</organism>
<protein>
    <recommendedName>
        <fullName evidence="4">Lipoprotein</fullName>
    </recommendedName>
</protein>
<evidence type="ECO:0008006" key="4">
    <source>
        <dbReference type="Google" id="ProtNLM"/>
    </source>
</evidence>
<accession>A0A9X4AXC6</accession>
<dbReference type="EMBL" id="JAGTJJ010000072">
    <property type="protein sequence ID" value="MDC3988433.1"/>
    <property type="molecule type" value="Genomic_DNA"/>
</dbReference>
<keyword evidence="1" id="KW-0732">Signal</keyword>
<proteinExistence type="predicted"/>
<reference evidence="2 3" key="1">
    <citation type="submission" date="2021-04" db="EMBL/GenBank/DDBJ databases">
        <title>Genome analysis of Polyangium sp.</title>
        <authorList>
            <person name="Li Y."/>
            <person name="Wang J."/>
        </authorList>
    </citation>
    <scope>NUCLEOTIDE SEQUENCE [LARGE SCALE GENOMIC DNA]</scope>
    <source>
        <strain evidence="2 3">SDU14</strain>
    </source>
</reference>
<feature type="signal peptide" evidence="1">
    <location>
        <begin position="1"/>
        <end position="19"/>
    </location>
</feature>
<dbReference type="RefSeq" id="WP_272459807.1">
    <property type="nucleotide sequence ID" value="NZ_JAGTJJ010000072.1"/>
</dbReference>
<evidence type="ECO:0000256" key="1">
    <source>
        <dbReference type="SAM" id="SignalP"/>
    </source>
</evidence>
<gene>
    <name evidence="2" type="ORF">KEG57_48655</name>
</gene>
<feature type="chain" id="PRO_5040959980" description="Lipoprotein" evidence="1">
    <location>
        <begin position="20"/>
        <end position="166"/>
    </location>
</feature>
<keyword evidence="3" id="KW-1185">Reference proteome</keyword>